<evidence type="ECO:0000256" key="1">
    <source>
        <dbReference type="SAM" id="MobiDB-lite"/>
    </source>
</evidence>
<organism evidence="2 3">
    <name type="scientific">Planobispora rosea</name>
    <dbReference type="NCBI Taxonomy" id="35762"/>
    <lineage>
        <taxon>Bacteria</taxon>
        <taxon>Bacillati</taxon>
        <taxon>Actinomycetota</taxon>
        <taxon>Actinomycetes</taxon>
        <taxon>Streptosporangiales</taxon>
        <taxon>Streptosporangiaceae</taxon>
        <taxon>Planobispora</taxon>
    </lineage>
</organism>
<sequence>MPPTGSSPSGSAEMEPSQRIGRDGAVGESTVQESASRDGAAQDGAAQDGAAQDSAGQNWETWRFLPETRLNRWYPAGLWTIVATARGAGGTTATRYAEFWLKRETTFSAVDAERRGRAVRVSGALNRVDPRGLLDYAPFAERSVEILHRSGTRREWTTVAVTVTDDHGRFARKIRGYRGGQWRARFPGTSHYAPSLSAVHRAD</sequence>
<proteinExistence type="predicted"/>
<dbReference type="Proteomes" id="UP000655044">
    <property type="component" value="Unassembled WGS sequence"/>
</dbReference>
<gene>
    <name evidence="2" type="ORF">Pro02_19480</name>
</gene>
<reference evidence="2" key="1">
    <citation type="submission" date="2021-01" db="EMBL/GenBank/DDBJ databases">
        <title>Whole genome shotgun sequence of Planobispora rosea NBRC 15558.</title>
        <authorList>
            <person name="Komaki H."/>
            <person name="Tamura T."/>
        </authorList>
    </citation>
    <scope>NUCLEOTIDE SEQUENCE</scope>
    <source>
        <strain evidence="2">NBRC 15558</strain>
    </source>
</reference>
<feature type="region of interest" description="Disordered" evidence="1">
    <location>
        <begin position="1"/>
        <end position="58"/>
    </location>
</feature>
<accession>A0A8J3WBV4</accession>
<protein>
    <submittedName>
        <fullName evidence="2">Uncharacterized protein</fullName>
    </submittedName>
</protein>
<feature type="compositionally biased region" description="Low complexity" evidence="1">
    <location>
        <begin position="37"/>
        <end position="57"/>
    </location>
</feature>
<dbReference type="EMBL" id="BOOI01000015">
    <property type="protein sequence ID" value="GIH83540.1"/>
    <property type="molecule type" value="Genomic_DNA"/>
</dbReference>
<keyword evidence="3" id="KW-1185">Reference proteome</keyword>
<comment type="caution">
    <text evidence="2">The sequence shown here is derived from an EMBL/GenBank/DDBJ whole genome shotgun (WGS) entry which is preliminary data.</text>
</comment>
<evidence type="ECO:0000313" key="2">
    <source>
        <dbReference type="EMBL" id="GIH83540.1"/>
    </source>
</evidence>
<dbReference type="AlphaFoldDB" id="A0A8J3WBV4"/>
<evidence type="ECO:0000313" key="3">
    <source>
        <dbReference type="Proteomes" id="UP000655044"/>
    </source>
</evidence>
<feature type="compositionally biased region" description="Polar residues" evidence="1">
    <location>
        <begin position="1"/>
        <end position="10"/>
    </location>
</feature>
<name>A0A8J3WBV4_PLARO</name>